<dbReference type="Proteomes" id="UP000242502">
    <property type="component" value="Unassembled WGS sequence"/>
</dbReference>
<evidence type="ECO:0000313" key="3">
    <source>
        <dbReference type="EMBL" id="ODS23691.1"/>
    </source>
</evidence>
<dbReference type="STRING" id="62101.AB835_07785"/>
<proteinExistence type="predicted"/>
<dbReference type="GO" id="GO:0003677">
    <property type="term" value="F:DNA binding"/>
    <property type="evidence" value="ECO:0007669"/>
    <property type="project" value="UniProtKB-KW"/>
</dbReference>
<evidence type="ECO:0000259" key="2">
    <source>
        <dbReference type="PROSITE" id="PS50943"/>
    </source>
</evidence>
<evidence type="ECO:0000256" key="1">
    <source>
        <dbReference type="ARBA" id="ARBA00023125"/>
    </source>
</evidence>
<sequence length="106" mass="12062">MIDEEQLKKIIGTRIKELRTKSGKKQLELASAVDLKRTSITNIEAGKQMLTIPVLYRICYELDVNIFDVMPEFDDLLRHKIEANQSDSSVEIGGKTMAALKRVRNV</sequence>
<dbReference type="Pfam" id="PF12844">
    <property type="entry name" value="HTH_19"/>
    <property type="match status" value="1"/>
</dbReference>
<evidence type="ECO:0000313" key="4">
    <source>
        <dbReference type="Proteomes" id="UP000242502"/>
    </source>
</evidence>
<comment type="caution">
    <text evidence="3">The sequence shown here is derived from an EMBL/GenBank/DDBJ whole genome shotgun (WGS) entry which is preliminary data.</text>
</comment>
<dbReference type="PANTHER" id="PTHR46797:SF1">
    <property type="entry name" value="METHYLPHOSPHONATE SYNTHASE"/>
    <property type="match status" value="1"/>
</dbReference>
<dbReference type="GO" id="GO:0005829">
    <property type="term" value="C:cytosol"/>
    <property type="evidence" value="ECO:0007669"/>
    <property type="project" value="TreeGrafter"/>
</dbReference>
<dbReference type="PROSITE" id="PS50943">
    <property type="entry name" value="HTH_CROC1"/>
    <property type="match status" value="1"/>
</dbReference>
<dbReference type="EMBL" id="MDLC01000023">
    <property type="protein sequence ID" value="ODS23691.1"/>
    <property type="molecule type" value="Genomic_DNA"/>
</dbReference>
<name>A0A1D2QQ41_9GAMM</name>
<dbReference type="InterPro" id="IPR001387">
    <property type="entry name" value="Cro/C1-type_HTH"/>
</dbReference>
<keyword evidence="1" id="KW-0238">DNA-binding</keyword>
<dbReference type="AlphaFoldDB" id="A0A1D2QQ41"/>
<reference evidence="3 4" key="1">
    <citation type="journal article" date="2016" name="Appl. Environ. Microbiol.">
        <title>Lack of Overt Genome Reduction in the Bryostatin-Producing Bryozoan Symbiont "Candidatus Endobugula sertula".</title>
        <authorList>
            <person name="Miller I.J."/>
            <person name="Vanee N."/>
            <person name="Fong S.S."/>
            <person name="Lim-Fong G.E."/>
            <person name="Kwan J.C."/>
        </authorList>
    </citation>
    <scope>NUCLEOTIDE SEQUENCE [LARGE SCALE GENOMIC DNA]</scope>
    <source>
        <strain evidence="3">AB1-4</strain>
    </source>
</reference>
<dbReference type="GO" id="GO:0003700">
    <property type="term" value="F:DNA-binding transcription factor activity"/>
    <property type="evidence" value="ECO:0007669"/>
    <property type="project" value="TreeGrafter"/>
</dbReference>
<gene>
    <name evidence="3" type="ORF">AB835_07785</name>
</gene>
<dbReference type="InterPro" id="IPR050807">
    <property type="entry name" value="TransReg_Diox_bact_type"/>
</dbReference>
<accession>A0A1D2QQ41</accession>
<dbReference type="SUPFAM" id="SSF47413">
    <property type="entry name" value="lambda repressor-like DNA-binding domains"/>
    <property type="match status" value="1"/>
</dbReference>
<dbReference type="SMART" id="SM00530">
    <property type="entry name" value="HTH_XRE"/>
    <property type="match status" value="1"/>
</dbReference>
<protein>
    <recommendedName>
        <fullName evidence="2">HTH cro/C1-type domain-containing protein</fullName>
    </recommendedName>
</protein>
<dbReference type="InterPro" id="IPR010982">
    <property type="entry name" value="Lambda_DNA-bd_dom_sf"/>
</dbReference>
<feature type="domain" description="HTH cro/C1-type" evidence="2">
    <location>
        <begin position="15"/>
        <end position="69"/>
    </location>
</feature>
<dbReference type="PANTHER" id="PTHR46797">
    <property type="entry name" value="HTH-TYPE TRANSCRIPTIONAL REGULATOR"/>
    <property type="match status" value="1"/>
</dbReference>
<dbReference type="Gene3D" id="1.10.260.40">
    <property type="entry name" value="lambda repressor-like DNA-binding domains"/>
    <property type="match status" value="1"/>
</dbReference>
<dbReference type="CDD" id="cd00093">
    <property type="entry name" value="HTH_XRE"/>
    <property type="match status" value="1"/>
</dbReference>
<organism evidence="3 4">
    <name type="scientific">Candidatus Endobugula sertula</name>
    <name type="common">Bugula neritina bacterial symbiont</name>
    <dbReference type="NCBI Taxonomy" id="62101"/>
    <lineage>
        <taxon>Bacteria</taxon>
        <taxon>Pseudomonadati</taxon>
        <taxon>Pseudomonadota</taxon>
        <taxon>Gammaproteobacteria</taxon>
        <taxon>Cellvibrionales</taxon>
        <taxon>Cellvibrionaceae</taxon>
        <taxon>Candidatus Endobugula</taxon>
    </lineage>
</organism>